<keyword evidence="3 5" id="KW-0418">Kinase</keyword>
<dbReference type="AlphaFoldDB" id="A0A2R7Y3I8"/>
<dbReference type="EC" id="2.7.6.3" evidence="5"/>
<keyword evidence="4 5" id="KW-0067">ATP-binding</keyword>
<gene>
    <name evidence="5" type="primary">mptE</name>
    <name evidence="7" type="ORF">B9J98_06430</name>
</gene>
<evidence type="ECO:0000256" key="2">
    <source>
        <dbReference type="ARBA" id="ARBA00022741"/>
    </source>
</evidence>
<comment type="catalytic activity">
    <reaction evidence="5">
        <text>6-hydroxymethyl-7,8-dihydropterin + ATP = (7,8-dihydropterin-6-yl)methyl diphosphate + AMP + H(+)</text>
        <dbReference type="Rhea" id="RHEA:11412"/>
        <dbReference type="ChEBI" id="CHEBI:15378"/>
        <dbReference type="ChEBI" id="CHEBI:30616"/>
        <dbReference type="ChEBI" id="CHEBI:44841"/>
        <dbReference type="ChEBI" id="CHEBI:72950"/>
        <dbReference type="ChEBI" id="CHEBI:456215"/>
        <dbReference type="EC" id="2.7.6.3"/>
    </reaction>
</comment>
<reference evidence="7 8" key="1">
    <citation type="submission" date="2017-04" db="EMBL/GenBank/DDBJ databases">
        <title>Draft Aigarchaeota genome from a New Zealand hot spring.</title>
        <authorList>
            <person name="Reysenbach A.-L."/>
            <person name="Donaho J.A."/>
            <person name="Gerhart J."/>
            <person name="Kelley J.F."/>
            <person name="Kouba K."/>
            <person name="Podar M."/>
            <person name="Stott M."/>
        </authorList>
    </citation>
    <scope>NUCLEOTIDE SEQUENCE [LARGE SCALE GENOMIC DNA]</scope>
    <source>
        <strain evidence="7">NZ13_MG1</strain>
    </source>
</reference>
<keyword evidence="2 5" id="KW-0547">Nucleotide-binding</keyword>
<evidence type="ECO:0000259" key="6">
    <source>
        <dbReference type="Pfam" id="PF01973"/>
    </source>
</evidence>
<dbReference type="SUPFAM" id="SSF63999">
    <property type="entry name" value="Thiamin pyrophosphokinase, catalytic domain"/>
    <property type="match status" value="1"/>
</dbReference>
<comment type="caution">
    <text evidence="7">The sequence shown here is derived from an EMBL/GenBank/DDBJ whole genome shotgun (WGS) entry which is preliminary data.</text>
</comment>
<dbReference type="PANTHER" id="PTHR39648:SF1">
    <property type="entry name" value="6-HYDROXYMETHYL-7,8-DIHYDROPTERIN PYROPHOSPHOKINASE"/>
    <property type="match status" value="1"/>
</dbReference>
<comment type="cofactor">
    <cofactor evidence="5">
        <name>Mg(2+)</name>
        <dbReference type="ChEBI" id="CHEBI:18420"/>
    </cofactor>
</comment>
<evidence type="ECO:0000256" key="1">
    <source>
        <dbReference type="ARBA" id="ARBA00022679"/>
    </source>
</evidence>
<dbReference type="GO" id="GO:0005524">
    <property type="term" value="F:ATP binding"/>
    <property type="evidence" value="ECO:0007669"/>
    <property type="project" value="UniProtKB-UniRule"/>
</dbReference>
<dbReference type="InterPro" id="IPR027510">
    <property type="entry name" value="HMPDK_MptE"/>
</dbReference>
<dbReference type="Pfam" id="PF01973">
    <property type="entry name" value="MptE-like"/>
    <property type="match status" value="1"/>
</dbReference>
<feature type="domain" description="6-hydroxymethylpterin diphosphokinase MptE-like" evidence="6">
    <location>
        <begin position="70"/>
        <end position="209"/>
    </location>
</feature>
<dbReference type="Proteomes" id="UP000244066">
    <property type="component" value="Unassembled WGS sequence"/>
</dbReference>
<dbReference type="GO" id="GO:0016301">
    <property type="term" value="F:kinase activity"/>
    <property type="evidence" value="ECO:0007669"/>
    <property type="project" value="UniProtKB-KW"/>
</dbReference>
<keyword evidence="1 5" id="KW-0808">Transferase</keyword>
<name>A0A2R7Y3I8_9ARCH</name>
<proteinExistence type="inferred from homology"/>
<dbReference type="GO" id="GO:0003848">
    <property type="term" value="F:2-amino-4-hydroxy-6-hydroxymethyldihydropteridine diphosphokinase activity"/>
    <property type="evidence" value="ECO:0007669"/>
    <property type="project" value="UniProtKB-UniRule"/>
</dbReference>
<comment type="similarity">
    <text evidence="5">Belongs to the archaeal 6-HMPDK family.</text>
</comment>
<evidence type="ECO:0000313" key="8">
    <source>
        <dbReference type="Proteomes" id="UP000244066"/>
    </source>
</evidence>
<accession>A0A2R7Y3I8</accession>
<evidence type="ECO:0000256" key="3">
    <source>
        <dbReference type="ARBA" id="ARBA00022777"/>
    </source>
</evidence>
<dbReference type="GO" id="GO:0004788">
    <property type="term" value="F:thiamine diphosphokinase activity"/>
    <property type="evidence" value="ECO:0007669"/>
    <property type="project" value="InterPro"/>
</dbReference>
<evidence type="ECO:0000313" key="7">
    <source>
        <dbReference type="EMBL" id="PUA31392.1"/>
    </source>
</evidence>
<evidence type="ECO:0000256" key="4">
    <source>
        <dbReference type="ARBA" id="ARBA00022840"/>
    </source>
</evidence>
<dbReference type="GO" id="GO:0000287">
    <property type="term" value="F:magnesium ion binding"/>
    <property type="evidence" value="ECO:0007669"/>
    <property type="project" value="UniProtKB-UniRule"/>
</dbReference>
<dbReference type="EMBL" id="NDWU01000018">
    <property type="protein sequence ID" value="PUA31392.1"/>
    <property type="molecule type" value="Genomic_DNA"/>
</dbReference>
<protein>
    <recommendedName>
        <fullName evidence="5">6-hydroxymethyl-7,8-dihydropterin pyrophosphokinase</fullName>
        <shortName evidence="5">HPPK</shortName>
        <ecNumber evidence="5">2.7.6.3</ecNumber>
    </recommendedName>
    <alternativeName>
        <fullName evidence="5">2-amino-4-hydroxy-6-hydroxymethyldihydropteridine pyrophosphokinase</fullName>
    </alternativeName>
    <alternativeName>
        <fullName evidence="5">6-hydroxymethyl-7,8-dihydropterin diphosphokinase</fullName>
        <shortName evidence="5">6-HMPDK</shortName>
    </alternativeName>
    <alternativeName>
        <fullName evidence="5">7,8-dihydro-6-hydroxymethylpterin diphosphokinase</fullName>
    </alternativeName>
    <alternativeName>
        <fullName evidence="5">7,8-dihydro-6-hydroxymethylpterin pyrophosphokinase</fullName>
        <shortName evidence="5">PPPK</shortName>
    </alternativeName>
</protein>
<dbReference type="InterPro" id="IPR002826">
    <property type="entry name" value="MptE-like"/>
</dbReference>
<dbReference type="HAMAP" id="MF_02131">
    <property type="entry name" value="HMPDK_arch"/>
    <property type="match status" value="1"/>
</dbReference>
<dbReference type="GO" id="GO:0009229">
    <property type="term" value="P:thiamine diphosphate biosynthetic process"/>
    <property type="evidence" value="ECO:0007669"/>
    <property type="project" value="InterPro"/>
</dbReference>
<dbReference type="InterPro" id="IPR036759">
    <property type="entry name" value="TPK_catalytic_sf"/>
</dbReference>
<evidence type="ECO:0000256" key="5">
    <source>
        <dbReference type="HAMAP-Rule" id="MF_02131"/>
    </source>
</evidence>
<comment type="function">
    <text evidence="5">Catalyzes the transfer of diphosphate from ATP to 6-hydroxymethyl-7,8-dihydropterin (6-HMD), leading to 6-hydroxymethyl-7,8-dihydropterin diphosphate (6-HMDP).</text>
</comment>
<keyword evidence="5" id="KW-0460">Magnesium</keyword>
<organism evidence="7 8">
    <name type="scientific">Candidatus Terraquivivens tikiterensis</name>
    <dbReference type="NCBI Taxonomy" id="1980982"/>
    <lineage>
        <taxon>Archaea</taxon>
        <taxon>Nitrososphaerota</taxon>
        <taxon>Candidatus Wolframiiraptoraceae</taxon>
        <taxon>Candidatus Terraquivivens</taxon>
    </lineage>
</organism>
<sequence length="277" mass="30406">MAWVAEGPSSNVGKLHNPWITLEEWLGWYGGIVKECGLDALADLEAARLLDSMVRGKALDVTQAERMLSGRFSLVFGAGPSLEADVKKFAEFPHKEEFAVLAADGATTALLKHGIIPDVVVTDLDGPIEDLLRVYALGSMLVVHAHGDNISRLESFLSLVDCRVLPTTQTEPFGCLYNFGGFTDGDRTAFLCSSVGVRAIVLAGMDLGEEVGPYSKPVGLLTPERLRVKRKKLRIAKMLLEWLAKKARVRMYNLTSYGVELRGIRRLNSFGELSRVE</sequence>
<dbReference type="PANTHER" id="PTHR39648">
    <property type="entry name" value="6-HYDROXYMETHYL-7,8-DIHYDROPTERIN PYROPHOSPHOKINASE"/>
    <property type="match status" value="1"/>
</dbReference>